<evidence type="ECO:0000259" key="8">
    <source>
        <dbReference type="Pfam" id="PF11600"/>
    </source>
</evidence>
<sequence>MEDPPSITLSQPQKRPFDDEVTVSTPTKAPPSSASPLSTPLTVLSTVPSPSKQANSVTSDAPASSSTPSGTQPAKRRKLTEKEKEEKRLEQEAKDKAKAEKKAKKEEEQRAKDEEKCRKNEEREEKKRAKELAQQHKEEDKRKKEEEKHKKEQAQLRLNAFFVKKPAETIPTVEATETTTIPPLLAPDVPLKDANIAPVSPQKAIRKKAQNDYERVFLPFQVSSHTILAPYNRFMADPDILASAASRLDQVLVGKGSNTAPVEPAALKSKFPRRSRGWKSLSIIDLVERINGSSHNPIDLTDDMSSSGNRQDPLEQLKRIPMKYLHYPEDVRPSYYGTYTKAQSTRRSSRLGRCPFSRSLQETNYDYDSEAEWEEPQEGDEELDSEGDDDLDEDAGEDMDGFLDDENDPQVKRRLLNGDMEPVSTGLCWEDSRGVSRLNDGSGAICTELKEFRMGFLLPQPHPIDPFSAAYWAPDPATVTATMPTKENTIVGMMNPPTRMPLTQRPVNGMLNTLNSSDKHGITGLPKATKAAKRLVPQDQISAFKMAIDGSDLTKIALIEHLKKQFPKLTKDTISNTLSAVAARIGPKEVEKRWVLNP</sequence>
<feature type="domain" description="Chromatin assembly factor 1 p150 subunit acidic region" evidence="8">
    <location>
        <begin position="75"/>
        <end position="174"/>
    </location>
</feature>
<protein>
    <submittedName>
        <fullName evidence="11">Chromatin assembly factor 1 subunit A-domain-containing protein</fullName>
    </submittedName>
</protein>
<keyword evidence="3" id="KW-0227">DNA damage</keyword>
<dbReference type="InterPro" id="IPR048800">
    <property type="entry name" value="Cac1-like_C"/>
</dbReference>
<keyword evidence="6" id="KW-0539">Nucleus</keyword>
<dbReference type="GO" id="GO:0006281">
    <property type="term" value="P:DNA repair"/>
    <property type="evidence" value="ECO:0007669"/>
    <property type="project" value="UniProtKB-KW"/>
</dbReference>
<dbReference type="InterPro" id="IPR021644">
    <property type="entry name" value="CAF-1_p150_acidic"/>
</dbReference>
<feature type="domain" description="Chromatin assembly factor 1 subunit Cac1-like C-terminal" evidence="10">
    <location>
        <begin position="542"/>
        <end position="596"/>
    </location>
</feature>
<dbReference type="PANTHER" id="PTHR15272">
    <property type="entry name" value="CHROMATIN ASSEMBLY FACTOR 1 SUBUNIT A CAF-1 SUBUNIT A"/>
    <property type="match status" value="1"/>
</dbReference>
<keyword evidence="5" id="KW-0234">DNA repair</keyword>
<evidence type="ECO:0000256" key="3">
    <source>
        <dbReference type="ARBA" id="ARBA00022763"/>
    </source>
</evidence>
<keyword evidence="2" id="KW-0235">DNA replication</keyword>
<proteinExistence type="predicted"/>
<dbReference type="AlphaFoldDB" id="A0A6A5YHA2"/>
<keyword evidence="12" id="KW-1185">Reference proteome</keyword>
<reference evidence="11" key="1">
    <citation type="journal article" date="2020" name="Stud. Mycol.">
        <title>101 Dothideomycetes genomes: a test case for predicting lifestyles and emergence of pathogens.</title>
        <authorList>
            <person name="Haridas S."/>
            <person name="Albert R."/>
            <person name="Binder M."/>
            <person name="Bloem J."/>
            <person name="Labutti K."/>
            <person name="Salamov A."/>
            <person name="Andreopoulos B."/>
            <person name="Baker S."/>
            <person name="Barry K."/>
            <person name="Bills G."/>
            <person name="Bluhm B."/>
            <person name="Cannon C."/>
            <person name="Castanera R."/>
            <person name="Culley D."/>
            <person name="Daum C."/>
            <person name="Ezra D."/>
            <person name="Gonzalez J."/>
            <person name="Henrissat B."/>
            <person name="Kuo A."/>
            <person name="Liang C."/>
            <person name="Lipzen A."/>
            <person name="Lutzoni F."/>
            <person name="Magnuson J."/>
            <person name="Mondo S."/>
            <person name="Nolan M."/>
            <person name="Ohm R."/>
            <person name="Pangilinan J."/>
            <person name="Park H.-J."/>
            <person name="Ramirez L."/>
            <person name="Alfaro M."/>
            <person name="Sun H."/>
            <person name="Tritt A."/>
            <person name="Yoshinaga Y."/>
            <person name="Zwiers L.-H."/>
            <person name="Turgeon B."/>
            <person name="Goodwin S."/>
            <person name="Spatafora J."/>
            <person name="Crous P."/>
            <person name="Grigoriev I."/>
        </authorList>
    </citation>
    <scope>NUCLEOTIDE SEQUENCE</scope>
    <source>
        <strain evidence="11">CBS 627.86</strain>
    </source>
</reference>
<feature type="compositionally biased region" description="Basic and acidic residues" evidence="7">
    <location>
        <begin position="80"/>
        <end position="154"/>
    </location>
</feature>
<organism evidence="11 12">
    <name type="scientific">Lophiotrema nucula</name>
    <dbReference type="NCBI Taxonomy" id="690887"/>
    <lineage>
        <taxon>Eukaryota</taxon>
        <taxon>Fungi</taxon>
        <taxon>Dikarya</taxon>
        <taxon>Ascomycota</taxon>
        <taxon>Pezizomycotina</taxon>
        <taxon>Dothideomycetes</taxon>
        <taxon>Pleosporomycetidae</taxon>
        <taxon>Pleosporales</taxon>
        <taxon>Lophiotremataceae</taxon>
        <taxon>Lophiotrema</taxon>
    </lineage>
</organism>
<evidence type="ECO:0000256" key="5">
    <source>
        <dbReference type="ARBA" id="ARBA00023204"/>
    </source>
</evidence>
<dbReference type="PANTHER" id="PTHR15272:SF0">
    <property type="entry name" value="CHROMATIN ASSEMBLY FACTOR 1 SUBUNIT A"/>
    <property type="match status" value="1"/>
</dbReference>
<dbReference type="OrthoDB" id="79480at2759"/>
<evidence type="ECO:0000259" key="9">
    <source>
        <dbReference type="Pfam" id="PF12253"/>
    </source>
</evidence>
<keyword evidence="4" id="KW-0143">Chaperone</keyword>
<dbReference type="Pfam" id="PF12253">
    <property type="entry name" value="CAF1A_dimeriz"/>
    <property type="match status" value="1"/>
</dbReference>
<feature type="compositionally biased region" description="Low complexity" evidence="7">
    <location>
        <begin position="22"/>
        <end position="73"/>
    </location>
</feature>
<feature type="domain" description="Chromatin assembly factor 1 subunit A dimerization" evidence="9">
    <location>
        <begin position="323"/>
        <end position="398"/>
    </location>
</feature>
<dbReference type="GO" id="GO:0006260">
    <property type="term" value="P:DNA replication"/>
    <property type="evidence" value="ECO:0007669"/>
    <property type="project" value="UniProtKB-KW"/>
</dbReference>
<evidence type="ECO:0000313" key="11">
    <source>
        <dbReference type="EMBL" id="KAF2106622.1"/>
    </source>
</evidence>
<dbReference type="GO" id="GO:0033186">
    <property type="term" value="C:CAF-1 complex"/>
    <property type="evidence" value="ECO:0007669"/>
    <property type="project" value="TreeGrafter"/>
</dbReference>
<evidence type="ECO:0000256" key="6">
    <source>
        <dbReference type="ARBA" id="ARBA00023242"/>
    </source>
</evidence>
<dbReference type="Pfam" id="PF11600">
    <property type="entry name" value="CAF1A_acidic"/>
    <property type="match status" value="1"/>
</dbReference>
<dbReference type="Pfam" id="PF21796">
    <property type="entry name" value="Cac1_C"/>
    <property type="match status" value="1"/>
</dbReference>
<dbReference type="GO" id="GO:0006334">
    <property type="term" value="P:nucleosome assembly"/>
    <property type="evidence" value="ECO:0007669"/>
    <property type="project" value="TreeGrafter"/>
</dbReference>
<dbReference type="GO" id="GO:0005634">
    <property type="term" value="C:nucleus"/>
    <property type="evidence" value="ECO:0007669"/>
    <property type="project" value="UniProtKB-SubCell"/>
</dbReference>
<evidence type="ECO:0000256" key="2">
    <source>
        <dbReference type="ARBA" id="ARBA00022705"/>
    </source>
</evidence>
<evidence type="ECO:0000259" key="10">
    <source>
        <dbReference type="Pfam" id="PF21796"/>
    </source>
</evidence>
<feature type="region of interest" description="Disordered" evidence="7">
    <location>
        <begin position="365"/>
        <end position="407"/>
    </location>
</feature>
<dbReference type="Proteomes" id="UP000799770">
    <property type="component" value="Unassembled WGS sequence"/>
</dbReference>
<dbReference type="InterPro" id="IPR022043">
    <property type="entry name" value="CAF1A_DD"/>
</dbReference>
<feature type="region of interest" description="Disordered" evidence="7">
    <location>
        <begin position="1"/>
        <end position="159"/>
    </location>
</feature>
<name>A0A6A5YHA2_9PLEO</name>
<evidence type="ECO:0000256" key="7">
    <source>
        <dbReference type="SAM" id="MobiDB-lite"/>
    </source>
</evidence>
<evidence type="ECO:0000256" key="1">
    <source>
        <dbReference type="ARBA" id="ARBA00004123"/>
    </source>
</evidence>
<gene>
    <name evidence="11" type="ORF">BDV96DRAFT_607308</name>
</gene>
<accession>A0A6A5YHA2</accession>
<dbReference type="EMBL" id="ML977361">
    <property type="protein sequence ID" value="KAF2106622.1"/>
    <property type="molecule type" value="Genomic_DNA"/>
</dbReference>
<comment type="subcellular location">
    <subcellularLocation>
        <location evidence="1">Nucleus</location>
    </subcellularLocation>
</comment>
<evidence type="ECO:0000256" key="4">
    <source>
        <dbReference type="ARBA" id="ARBA00023186"/>
    </source>
</evidence>
<evidence type="ECO:0000313" key="12">
    <source>
        <dbReference type="Proteomes" id="UP000799770"/>
    </source>
</evidence>